<gene>
    <name evidence="2" type="ORF">NDU88_006496</name>
</gene>
<evidence type="ECO:0000313" key="2">
    <source>
        <dbReference type="EMBL" id="KAJ1128117.1"/>
    </source>
</evidence>
<feature type="region of interest" description="Disordered" evidence="1">
    <location>
        <begin position="44"/>
        <end position="97"/>
    </location>
</feature>
<evidence type="ECO:0000256" key="1">
    <source>
        <dbReference type="SAM" id="MobiDB-lite"/>
    </source>
</evidence>
<organism evidence="2 3">
    <name type="scientific">Pleurodeles waltl</name>
    <name type="common">Iberian ribbed newt</name>
    <dbReference type="NCBI Taxonomy" id="8319"/>
    <lineage>
        <taxon>Eukaryota</taxon>
        <taxon>Metazoa</taxon>
        <taxon>Chordata</taxon>
        <taxon>Craniata</taxon>
        <taxon>Vertebrata</taxon>
        <taxon>Euteleostomi</taxon>
        <taxon>Amphibia</taxon>
        <taxon>Batrachia</taxon>
        <taxon>Caudata</taxon>
        <taxon>Salamandroidea</taxon>
        <taxon>Salamandridae</taxon>
        <taxon>Pleurodelinae</taxon>
        <taxon>Pleurodeles</taxon>
    </lineage>
</organism>
<feature type="region of interest" description="Disordered" evidence="1">
    <location>
        <begin position="193"/>
        <end position="223"/>
    </location>
</feature>
<dbReference type="Proteomes" id="UP001066276">
    <property type="component" value="Chromosome 7"/>
</dbReference>
<feature type="compositionally biased region" description="Low complexity" evidence="1">
    <location>
        <begin position="70"/>
        <end position="88"/>
    </location>
</feature>
<evidence type="ECO:0000313" key="3">
    <source>
        <dbReference type="Proteomes" id="UP001066276"/>
    </source>
</evidence>
<protein>
    <submittedName>
        <fullName evidence="2">Uncharacterized protein</fullName>
    </submittedName>
</protein>
<accession>A0AAV7PLL6</accession>
<keyword evidence="3" id="KW-1185">Reference proteome</keyword>
<comment type="caution">
    <text evidence="2">The sequence shown here is derived from an EMBL/GenBank/DDBJ whole genome shotgun (WGS) entry which is preliminary data.</text>
</comment>
<dbReference type="AlphaFoldDB" id="A0AAV7PLL6"/>
<reference evidence="2" key="1">
    <citation type="journal article" date="2022" name="bioRxiv">
        <title>Sequencing and chromosome-scale assembly of the giantPleurodeles waltlgenome.</title>
        <authorList>
            <person name="Brown T."/>
            <person name="Elewa A."/>
            <person name="Iarovenko S."/>
            <person name="Subramanian E."/>
            <person name="Araus A.J."/>
            <person name="Petzold A."/>
            <person name="Susuki M."/>
            <person name="Suzuki K.-i.T."/>
            <person name="Hayashi T."/>
            <person name="Toyoda A."/>
            <person name="Oliveira C."/>
            <person name="Osipova E."/>
            <person name="Leigh N.D."/>
            <person name="Simon A."/>
            <person name="Yun M.H."/>
        </authorList>
    </citation>
    <scope>NUCLEOTIDE SEQUENCE</scope>
    <source>
        <strain evidence="2">20211129_DDA</strain>
        <tissue evidence="2">Liver</tissue>
    </source>
</reference>
<dbReference type="EMBL" id="JANPWB010000011">
    <property type="protein sequence ID" value="KAJ1128117.1"/>
    <property type="molecule type" value="Genomic_DNA"/>
</dbReference>
<proteinExistence type="predicted"/>
<name>A0AAV7PLL6_PLEWA</name>
<sequence length="242" mass="26191">MLVLVCGGGPLRGSVFVGAGLQRKAVDELVYAVAVGARPSISSQVKGGVPSGEPGNACRPRGPRGKEVRLPFVPSRRSVSRSLLSPSPGESGRRRRARCRPLSAFCDGRGTEGKGRERASYCEFPAGASLHRVPAHHSRPRLVPPPQPSGPCSALPAVQQGRALLLRPGHRPLHRLWSFKYAPVLNRRAPIRPRRRHPRPAARRLTELGSEAAILDRGQTTPPNVLIPDLVPDTNNPIVFLY</sequence>
<feature type="compositionally biased region" description="Basic residues" evidence="1">
    <location>
        <begin position="193"/>
        <end position="202"/>
    </location>
</feature>